<keyword evidence="1" id="KW-0732">Signal</keyword>
<feature type="chain" id="PRO_5046573199" description="YbjN domain-containing protein" evidence="1">
    <location>
        <begin position="19"/>
        <end position="164"/>
    </location>
</feature>
<dbReference type="Gene3D" id="3.30.1460.10">
    <property type="match status" value="1"/>
</dbReference>
<proteinExistence type="predicted"/>
<evidence type="ECO:0000313" key="2">
    <source>
        <dbReference type="EMBL" id="GGI57304.1"/>
    </source>
</evidence>
<comment type="caution">
    <text evidence="2">The sequence shown here is derived from an EMBL/GenBank/DDBJ whole genome shotgun (WGS) entry which is preliminary data.</text>
</comment>
<keyword evidence="3" id="KW-1185">Reference proteome</keyword>
<dbReference type="SUPFAM" id="SSF69635">
    <property type="entry name" value="Type III secretory system chaperone-like"/>
    <property type="match status" value="1"/>
</dbReference>
<accession>A0ABQ2BXS0</accession>
<gene>
    <name evidence="2" type="ORF">GCM10011444_16130</name>
</gene>
<dbReference type="EMBL" id="BMDQ01000002">
    <property type="protein sequence ID" value="GGI57304.1"/>
    <property type="molecule type" value="Genomic_DNA"/>
</dbReference>
<dbReference type="RefSeq" id="WP_229719661.1">
    <property type="nucleotide sequence ID" value="NZ_BMDQ01000002.1"/>
</dbReference>
<name>A0ABQ2BXS0_9FLAO</name>
<organism evidence="2 3">
    <name type="scientific">Winogradskyella haliclonae</name>
    <dbReference type="NCBI Taxonomy" id="2048558"/>
    <lineage>
        <taxon>Bacteria</taxon>
        <taxon>Pseudomonadati</taxon>
        <taxon>Bacteroidota</taxon>
        <taxon>Flavobacteriia</taxon>
        <taxon>Flavobacteriales</taxon>
        <taxon>Flavobacteriaceae</taxon>
        <taxon>Winogradskyella</taxon>
    </lineage>
</organism>
<sequence>MKRFVVLIISLLALNVSAQEMTNDKLGKIINEVSDKVEGESGRWQFNIKETVFIVLTDSTNNRMRIISPIAETISLEKNMLENALIANFHSALDVKYAISEGIIWSAFIHPLRELSEKQVEDAISQVYYANTNFGTTYASTSLIFPGSKRDEKPKEKKLKTKKI</sequence>
<dbReference type="Proteomes" id="UP000624701">
    <property type="component" value="Unassembled WGS sequence"/>
</dbReference>
<evidence type="ECO:0000256" key="1">
    <source>
        <dbReference type="SAM" id="SignalP"/>
    </source>
</evidence>
<protein>
    <recommendedName>
        <fullName evidence="4">YbjN domain-containing protein</fullName>
    </recommendedName>
</protein>
<evidence type="ECO:0008006" key="4">
    <source>
        <dbReference type="Google" id="ProtNLM"/>
    </source>
</evidence>
<reference evidence="3" key="1">
    <citation type="journal article" date="2019" name="Int. J. Syst. Evol. Microbiol.">
        <title>The Global Catalogue of Microorganisms (GCM) 10K type strain sequencing project: providing services to taxonomists for standard genome sequencing and annotation.</title>
        <authorList>
            <consortium name="The Broad Institute Genomics Platform"/>
            <consortium name="The Broad Institute Genome Sequencing Center for Infectious Disease"/>
            <person name="Wu L."/>
            <person name="Ma J."/>
        </authorList>
    </citation>
    <scope>NUCLEOTIDE SEQUENCE [LARGE SCALE GENOMIC DNA]</scope>
    <source>
        <strain evidence="3">CCM 8681</strain>
    </source>
</reference>
<evidence type="ECO:0000313" key="3">
    <source>
        <dbReference type="Proteomes" id="UP000624701"/>
    </source>
</evidence>
<feature type="signal peptide" evidence="1">
    <location>
        <begin position="1"/>
        <end position="18"/>
    </location>
</feature>